<evidence type="ECO:0000313" key="7">
    <source>
        <dbReference type="EMBL" id="KNC52533.1"/>
    </source>
</evidence>
<evidence type="ECO:0000313" key="8">
    <source>
        <dbReference type="Proteomes" id="UP000054408"/>
    </source>
</evidence>
<evidence type="ECO:0000256" key="2">
    <source>
        <dbReference type="ARBA" id="ARBA00022723"/>
    </source>
</evidence>
<dbReference type="PANTHER" id="PTHR13832">
    <property type="entry name" value="PROTEIN PHOSPHATASE 2C"/>
    <property type="match status" value="1"/>
</dbReference>
<dbReference type="InterPro" id="IPR001932">
    <property type="entry name" value="PPM-type_phosphatase-like_dom"/>
</dbReference>
<reference evidence="7 8" key="1">
    <citation type="submission" date="2010-05" db="EMBL/GenBank/DDBJ databases">
        <title>The Genome Sequence of Thecamonas trahens ATCC 50062.</title>
        <authorList>
            <consortium name="The Broad Institute Genome Sequencing Platform"/>
            <person name="Russ C."/>
            <person name="Cuomo C."/>
            <person name="Shea T."/>
            <person name="Young S.K."/>
            <person name="Zeng Q."/>
            <person name="Koehrsen M."/>
            <person name="Haas B."/>
            <person name="Borodovsky M."/>
            <person name="Guigo R."/>
            <person name="Alvarado L."/>
            <person name="Berlin A."/>
            <person name="Bochicchio J."/>
            <person name="Borenstein D."/>
            <person name="Chapman S."/>
            <person name="Chen Z."/>
            <person name="Freedman E."/>
            <person name="Gellesch M."/>
            <person name="Goldberg J."/>
            <person name="Griggs A."/>
            <person name="Gujja S."/>
            <person name="Heilman E."/>
            <person name="Heiman D."/>
            <person name="Hepburn T."/>
            <person name="Howarth C."/>
            <person name="Jen D."/>
            <person name="Larson L."/>
            <person name="Mehta T."/>
            <person name="Park D."/>
            <person name="Pearson M."/>
            <person name="Roberts A."/>
            <person name="Saif S."/>
            <person name="Shenoy N."/>
            <person name="Sisk P."/>
            <person name="Stolte C."/>
            <person name="Sykes S."/>
            <person name="Thomson T."/>
            <person name="Walk T."/>
            <person name="White J."/>
            <person name="Yandava C."/>
            <person name="Burger G."/>
            <person name="Gray M.W."/>
            <person name="Holland P.W.H."/>
            <person name="King N."/>
            <person name="Lang F.B.F."/>
            <person name="Roger A.J."/>
            <person name="Ruiz-Trillo I."/>
            <person name="Lander E."/>
            <person name="Nusbaum C."/>
        </authorList>
    </citation>
    <scope>NUCLEOTIDE SEQUENCE [LARGE SCALE GENOMIC DNA]</scope>
    <source>
        <strain evidence="7 8">ATCC 50062</strain>
    </source>
</reference>
<feature type="domain" description="PPM-type phosphatase" evidence="6">
    <location>
        <begin position="45"/>
        <end position="323"/>
    </location>
</feature>
<dbReference type="SUPFAM" id="SSF81606">
    <property type="entry name" value="PP2C-like"/>
    <property type="match status" value="1"/>
</dbReference>
<evidence type="ECO:0000259" key="6">
    <source>
        <dbReference type="PROSITE" id="PS51746"/>
    </source>
</evidence>
<evidence type="ECO:0000256" key="1">
    <source>
        <dbReference type="ARBA" id="ARBA00006702"/>
    </source>
</evidence>
<dbReference type="AlphaFoldDB" id="A0A0L0DMB2"/>
<dbReference type="OMA" id="MCEESDG"/>
<dbReference type="OrthoDB" id="10264738at2759"/>
<dbReference type="Pfam" id="PF00481">
    <property type="entry name" value="PP2C"/>
    <property type="match status" value="1"/>
</dbReference>
<sequence>MADVTDKPVAVADKAAGAEVEAGAEVAVDEDGSVGAMWNGCVVMGDGVAEDKNRKYRRTMEDKHIMIKALETGAGELVEVDGVQPALYAVFDGHGGRKASALMEKQFPTILATSLEAVAGRTAGGRHVGVALADALAHADHALLEDGIVYSGATVAVALVVPDSTGRGTWIHSANAGDTRTVLVVKSDAGDATAIRLSRDHKADDADEVERIEAAGGFVSGGRVVSVLAVARALGDGSMKDFVPSEPYLSDTLVTAAQLAAGAFFIMACDGVWDVIPDDDAAAIVAQELVTDTGTEASAAKALVRAAIDVGSTDNVTVIVVRLAATGRA</sequence>
<keyword evidence="8" id="KW-1185">Reference proteome</keyword>
<organism evidence="7 8">
    <name type="scientific">Thecamonas trahens ATCC 50062</name>
    <dbReference type="NCBI Taxonomy" id="461836"/>
    <lineage>
        <taxon>Eukaryota</taxon>
        <taxon>Apusozoa</taxon>
        <taxon>Apusomonadida</taxon>
        <taxon>Apusomonadidae</taxon>
        <taxon>Thecamonas</taxon>
    </lineage>
</organism>
<dbReference type="CDD" id="cd00143">
    <property type="entry name" value="PP2Cc"/>
    <property type="match status" value="1"/>
</dbReference>
<keyword evidence="4 5" id="KW-0904">Protein phosphatase</keyword>
<dbReference type="EMBL" id="GL349473">
    <property type="protein sequence ID" value="KNC52533.1"/>
    <property type="molecule type" value="Genomic_DNA"/>
</dbReference>
<evidence type="ECO:0000256" key="4">
    <source>
        <dbReference type="ARBA" id="ARBA00022912"/>
    </source>
</evidence>
<protein>
    <recommendedName>
        <fullName evidence="6">PPM-type phosphatase domain-containing protein</fullName>
    </recommendedName>
</protein>
<accession>A0A0L0DMB2</accession>
<proteinExistence type="inferred from homology"/>
<dbReference type="PROSITE" id="PS01032">
    <property type="entry name" value="PPM_1"/>
    <property type="match status" value="1"/>
</dbReference>
<dbReference type="InterPro" id="IPR036457">
    <property type="entry name" value="PPM-type-like_dom_sf"/>
</dbReference>
<dbReference type="STRING" id="461836.A0A0L0DMB2"/>
<dbReference type="GO" id="GO:0046872">
    <property type="term" value="F:metal ion binding"/>
    <property type="evidence" value="ECO:0007669"/>
    <property type="project" value="UniProtKB-KW"/>
</dbReference>
<dbReference type="GO" id="GO:0004722">
    <property type="term" value="F:protein serine/threonine phosphatase activity"/>
    <property type="evidence" value="ECO:0007669"/>
    <property type="project" value="InterPro"/>
</dbReference>
<evidence type="ECO:0000256" key="3">
    <source>
        <dbReference type="ARBA" id="ARBA00022801"/>
    </source>
</evidence>
<dbReference type="PANTHER" id="PTHR13832:SF837">
    <property type="entry name" value="PROTEIN PHOSPHATASE 2C-LIKE DOMAIN-CONTAINING PROTEIN 1"/>
    <property type="match status" value="1"/>
</dbReference>
<evidence type="ECO:0000256" key="5">
    <source>
        <dbReference type="RuleBase" id="RU003465"/>
    </source>
</evidence>
<dbReference type="GeneID" id="25566865"/>
<dbReference type="InterPro" id="IPR015655">
    <property type="entry name" value="PP2C"/>
</dbReference>
<dbReference type="Gene3D" id="3.60.40.10">
    <property type="entry name" value="PPM-type phosphatase domain"/>
    <property type="match status" value="1"/>
</dbReference>
<dbReference type="PROSITE" id="PS51746">
    <property type="entry name" value="PPM_2"/>
    <property type="match status" value="1"/>
</dbReference>
<dbReference type="SMART" id="SM00331">
    <property type="entry name" value="PP2C_SIG"/>
    <property type="match status" value="1"/>
</dbReference>
<dbReference type="InterPro" id="IPR000222">
    <property type="entry name" value="PP2C_BS"/>
</dbReference>
<keyword evidence="3 5" id="KW-0378">Hydrolase</keyword>
<dbReference type="eggNOG" id="KOG0698">
    <property type="taxonomic scope" value="Eukaryota"/>
</dbReference>
<dbReference type="RefSeq" id="XP_013755325.1">
    <property type="nucleotide sequence ID" value="XM_013899871.1"/>
</dbReference>
<keyword evidence="2" id="KW-0479">Metal-binding</keyword>
<name>A0A0L0DMB2_THETB</name>
<dbReference type="SMART" id="SM00332">
    <property type="entry name" value="PP2Cc"/>
    <property type="match status" value="1"/>
</dbReference>
<comment type="similarity">
    <text evidence="1 5">Belongs to the PP2C family.</text>
</comment>
<gene>
    <name evidence="7" type="ORF">AMSG_08099</name>
</gene>
<dbReference type="Proteomes" id="UP000054408">
    <property type="component" value="Unassembled WGS sequence"/>
</dbReference>